<feature type="domain" description="Transposase (putative) YhgA-like" evidence="2">
    <location>
        <begin position="16"/>
        <end position="54"/>
    </location>
</feature>
<dbReference type="Pfam" id="PF04754">
    <property type="entry name" value="Transposase_31"/>
    <property type="match status" value="1"/>
</dbReference>
<evidence type="ECO:0000313" key="3">
    <source>
        <dbReference type="EMBL" id="AYF75212.1"/>
    </source>
</evidence>
<reference evidence="3 4" key="1">
    <citation type="submission" date="2018-09" db="EMBL/GenBank/DDBJ databases">
        <title>Nocardia yunnanensis sp. nov., an actinomycete isolated from a soil sample.</title>
        <authorList>
            <person name="Zhang J."/>
        </authorList>
    </citation>
    <scope>NUCLEOTIDE SEQUENCE [LARGE SCALE GENOMIC DNA]</scope>
    <source>
        <strain evidence="3 4">CFHS0054</strain>
    </source>
</reference>
<feature type="compositionally biased region" description="Low complexity" evidence="1">
    <location>
        <begin position="66"/>
        <end position="79"/>
    </location>
</feature>
<dbReference type="AlphaFoldDB" id="A0A386ZBI2"/>
<evidence type="ECO:0000259" key="2">
    <source>
        <dbReference type="Pfam" id="PF04754"/>
    </source>
</evidence>
<feature type="region of interest" description="Disordered" evidence="1">
    <location>
        <begin position="59"/>
        <end position="86"/>
    </location>
</feature>
<protein>
    <recommendedName>
        <fullName evidence="2">Transposase (putative) YhgA-like domain-containing protein</fullName>
    </recommendedName>
</protein>
<sequence length="86" mass="9661">MADPPNNPHDAYFRLEGRDAFVYVLIEHQSRPDSLMAFRMLEYTVRIWNDYIRNNPRPTLCPPSSPWSSTPAPTAAAGTGRLGSPT</sequence>
<dbReference type="InterPro" id="IPR006842">
    <property type="entry name" value="Transposase_31"/>
</dbReference>
<dbReference type="EMBL" id="CP032568">
    <property type="protein sequence ID" value="AYF75212.1"/>
    <property type="molecule type" value="Genomic_DNA"/>
</dbReference>
<name>A0A386ZBI2_9NOCA</name>
<accession>A0A386ZBI2</accession>
<gene>
    <name evidence="3" type="ORF">D7D52_16580</name>
</gene>
<organism evidence="3 4">
    <name type="scientific">Nocardia yunnanensis</name>
    <dbReference type="NCBI Taxonomy" id="2382165"/>
    <lineage>
        <taxon>Bacteria</taxon>
        <taxon>Bacillati</taxon>
        <taxon>Actinomycetota</taxon>
        <taxon>Actinomycetes</taxon>
        <taxon>Mycobacteriales</taxon>
        <taxon>Nocardiaceae</taxon>
        <taxon>Nocardia</taxon>
    </lineage>
</organism>
<dbReference type="OrthoDB" id="4539897at2"/>
<dbReference type="Proteomes" id="UP000267164">
    <property type="component" value="Chromosome"/>
</dbReference>
<proteinExistence type="predicted"/>
<dbReference type="KEGG" id="nyu:D7D52_16580"/>
<evidence type="ECO:0000313" key="4">
    <source>
        <dbReference type="Proteomes" id="UP000267164"/>
    </source>
</evidence>
<evidence type="ECO:0000256" key="1">
    <source>
        <dbReference type="SAM" id="MobiDB-lite"/>
    </source>
</evidence>
<keyword evidence="4" id="KW-1185">Reference proteome</keyword>